<organism evidence="2 3">
    <name type="scientific">Macrococcus carouselicus</name>
    <dbReference type="NCBI Taxonomy" id="69969"/>
    <lineage>
        <taxon>Bacteria</taxon>
        <taxon>Bacillati</taxon>
        <taxon>Bacillota</taxon>
        <taxon>Bacilli</taxon>
        <taxon>Bacillales</taxon>
        <taxon>Staphylococcaceae</taxon>
        <taxon>Macrococcus</taxon>
    </lineage>
</organism>
<accession>A0A9Q8CN16</accession>
<gene>
    <name evidence="2" type="ORF">ERX40_03265</name>
</gene>
<dbReference type="EMBL" id="SCWD01000001">
    <property type="protein sequence ID" value="TDM04202.1"/>
    <property type="molecule type" value="Genomic_DNA"/>
</dbReference>
<sequence>MLNKYEHLDEEQFWDIMDDCFPEELDIDYAADKLSERSEDEIIRFHNTLAEITERLQDIKIFDADGSLLNSSDAELYVKCFIVANGKAFYNGILADAEFDASDETDEFEDLLDLTEDTLNLKGLEIDYNKLREMV</sequence>
<evidence type="ECO:0000313" key="2">
    <source>
        <dbReference type="EMBL" id="TDM04202.1"/>
    </source>
</evidence>
<dbReference type="Pfam" id="PF14024">
    <property type="entry name" value="DUF4240"/>
    <property type="match status" value="1"/>
</dbReference>
<evidence type="ECO:0000313" key="3">
    <source>
        <dbReference type="Proteomes" id="UP000295280"/>
    </source>
</evidence>
<evidence type="ECO:0000259" key="1">
    <source>
        <dbReference type="Pfam" id="PF14024"/>
    </source>
</evidence>
<comment type="caution">
    <text evidence="2">The sequence shown here is derived from an EMBL/GenBank/DDBJ whole genome shotgun (WGS) entry which is preliminary data.</text>
</comment>
<feature type="domain" description="DUF4240" evidence="1">
    <location>
        <begin position="9"/>
        <end position="102"/>
    </location>
</feature>
<dbReference type="AlphaFoldDB" id="A0A9Q8CN16"/>
<name>A0A9Q8CN16_9STAP</name>
<dbReference type="RefSeq" id="WP_133417063.1">
    <property type="nucleotide sequence ID" value="NZ_SCWD01000001.1"/>
</dbReference>
<protein>
    <submittedName>
        <fullName evidence="2">DUF4240 domain-containing protein</fullName>
    </submittedName>
</protein>
<dbReference type="InterPro" id="IPR025334">
    <property type="entry name" value="DUF4240"/>
</dbReference>
<reference evidence="2 3" key="1">
    <citation type="submission" date="2019-01" db="EMBL/GenBank/DDBJ databases">
        <title>Draft genome sequences of the type strains of six Macrococcus species.</title>
        <authorList>
            <person name="Mazhar S."/>
            <person name="Altermann E."/>
            <person name="Hill C."/>
            <person name="Mcauliffe O."/>
        </authorList>
    </citation>
    <scope>NUCLEOTIDE SEQUENCE [LARGE SCALE GENOMIC DNA]</scope>
    <source>
        <strain evidence="2 3">ATCC 51828</strain>
    </source>
</reference>
<proteinExistence type="predicted"/>
<dbReference type="Proteomes" id="UP000295280">
    <property type="component" value="Unassembled WGS sequence"/>
</dbReference>
<keyword evidence="3" id="KW-1185">Reference proteome</keyword>
<dbReference type="OrthoDB" id="6200718at2"/>